<proteinExistence type="predicted"/>
<evidence type="ECO:0000313" key="1">
    <source>
        <dbReference type="EMBL" id="TLP41178.1"/>
    </source>
</evidence>
<reference evidence="1 2" key="1">
    <citation type="submission" date="2019-05" db="EMBL/GenBank/DDBJ databases">
        <title>Arcobacter sp. nov., isolated from sea sediment.</title>
        <authorList>
            <person name="Kim W."/>
        </authorList>
    </citation>
    <scope>NUCLEOTIDE SEQUENCE [LARGE SCALE GENOMIC DNA]</scope>
    <source>
        <strain evidence="1 2">CAU 1517</strain>
    </source>
</reference>
<dbReference type="OrthoDB" id="5345830at2"/>
<dbReference type="EMBL" id="VANU01000001">
    <property type="protein sequence ID" value="TLP41178.1"/>
    <property type="molecule type" value="Genomic_DNA"/>
</dbReference>
<comment type="caution">
    <text evidence="1">The sequence shown here is derived from an EMBL/GenBank/DDBJ whole genome shotgun (WGS) entry which is preliminary data.</text>
</comment>
<dbReference type="Proteomes" id="UP000308901">
    <property type="component" value="Unassembled WGS sequence"/>
</dbReference>
<protein>
    <submittedName>
        <fullName evidence="1">Uncharacterized protein</fullName>
    </submittedName>
</protein>
<dbReference type="RefSeq" id="WP_138151580.1">
    <property type="nucleotide sequence ID" value="NZ_CBDDKQ010000002.1"/>
</dbReference>
<organism evidence="1 2">
    <name type="scientific">Arcobacter arenosus</name>
    <dbReference type="NCBI Taxonomy" id="2576037"/>
    <lineage>
        <taxon>Bacteria</taxon>
        <taxon>Pseudomonadati</taxon>
        <taxon>Campylobacterota</taxon>
        <taxon>Epsilonproteobacteria</taxon>
        <taxon>Campylobacterales</taxon>
        <taxon>Arcobacteraceae</taxon>
        <taxon>Arcobacter</taxon>
    </lineage>
</organism>
<sequence length="66" mass="8057">MDSIIYELRANDIKEDDIQFIMEKVKNRISEQNIDIELEKLGYPKVFTVDYDDYSYEYDMDEDDEF</sequence>
<gene>
    <name evidence="1" type="ORF">FDK22_03915</name>
</gene>
<dbReference type="AlphaFoldDB" id="A0A5R8Y5C4"/>
<accession>A0A5R8Y5C4</accession>
<evidence type="ECO:0000313" key="2">
    <source>
        <dbReference type="Proteomes" id="UP000308901"/>
    </source>
</evidence>
<keyword evidence="2" id="KW-1185">Reference proteome</keyword>
<name>A0A5R8Y5C4_9BACT</name>